<dbReference type="RefSeq" id="WP_088974150.1">
    <property type="nucleotide sequence ID" value="NZ_LT607753.1"/>
</dbReference>
<feature type="compositionally biased region" description="Polar residues" evidence="1">
    <location>
        <begin position="52"/>
        <end position="67"/>
    </location>
</feature>
<dbReference type="Proteomes" id="UP000198215">
    <property type="component" value="Chromosome I"/>
</dbReference>
<evidence type="ECO:0000313" key="3">
    <source>
        <dbReference type="Proteomes" id="UP000198215"/>
    </source>
</evidence>
<accession>A0A1C5GN82</accession>
<sequence>MGTDAPRTAARPVVARATAGRAGAPASGTGHGIDLPGRSDTRNEDPAGRTTARGQRLTTTPTELIAP</sequence>
<reference evidence="3" key="1">
    <citation type="submission" date="2016-06" db="EMBL/GenBank/DDBJ databases">
        <authorList>
            <person name="Varghese N."/>
            <person name="Submissions Spin"/>
        </authorList>
    </citation>
    <scope>NUCLEOTIDE SEQUENCE [LARGE SCALE GENOMIC DNA]</scope>
    <source>
        <strain evidence="3">DSM 45161</strain>
    </source>
</reference>
<feature type="region of interest" description="Disordered" evidence="1">
    <location>
        <begin position="1"/>
        <end position="67"/>
    </location>
</feature>
<proteinExistence type="predicted"/>
<keyword evidence="3" id="KW-1185">Reference proteome</keyword>
<dbReference type="AlphaFoldDB" id="A0A1C5GN82"/>
<feature type="compositionally biased region" description="Low complexity" evidence="1">
    <location>
        <begin position="1"/>
        <end position="26"/>
    </location>
</feature>
<evidence type="ECO:0000313" key="2">
    <source>
        <dbReference type="EMBL" id="SCG35027.1"/>
    </source>
</evidence>
<dbReference type="OrthoDB" id="9806388at2"/>
<feature type="compositionally biased region" description="Basic and acidic residues" evidence="1">
    <location>
        <begin position="37"/>
        <end position="47"/>
    </location>
</feature>
<evidence type="ECO:0000256" key="1">
    <source>
        <dbReference type="SAM" id="MobiDB-lite"/>
    </source>
</evidence>
<gene>
    <name evidence="2" type="ORF">GA0070614_0127</name>
</gene>
<organism evidence="2 3">
    <name type="scientific">Micromonospora coxensis</name>
    <dbReference type="NCBI Taxonomy" id="356852"/>
    <lineage>
        <taxon>Bacteria</taxon>
        <taxon>Bacillati</taxon>
        <taxon>Actinomycetota</taxon>
        <taxon>Actinomycetes</taxon>
        <taxon>Micromonosporales</taxon>
        <taxon>Micromonosporaceae</taxon>
        <taxon>Micromonospora</taxon>
    </lineage>
</organism>
<dbReference type="EMBL" id="LT607753">
    <property type="protein sequence ID" value="SCG35027.1"/>
    <property type="molecule type" value="Genomic_DNA"/>
</dbReference>
<name>A0A1C5GN82_9ACTN</name>
<protein>
    <submittedName>
        <fullName evidence="2">Uncharacterized protein</fullName>
    </submittedName>
</protein>